<protein>
    <submittedName>
        <fullName evidence="2">Uncharacterized protein</fullName>
    </submittedName>
</protein>
<feature type="non-terminal residue" evidence="2">
    <location>
        <position position="198"/>
    </location>
</feature>
<evidence type="ECO:0000313" key="3">
    <source>
        <dbReference type="Proteomes" id="UP000252519"/>
    </source>
</evidence>
<feature type="non-terminal residue" evidence="2">
    <location>
        <position position="1"/>
    </location>
</feature>
<dbReference type="OrthoDB" id="5876632at2759"/>
<dbReference type="Proteomes" id="UP000252519">
    <property type="component" value="Unassembled WGS sequence"/>
</dbReference>
<dbReference type="AlphaFoldDB" id="A0A368EXW0"/>
<feature type="compositionally biased region" description="Basic residues" evidence="1">
    <location>
        <begin position="161"/>
        <end position="172"/>
    </location>
</feature>
<keyword evidence="3" id="KW-1185">Reference proteome</keyword>
<evidence type="ECO:0000313" key="2">
    <source>
        <dbReference type="EMBL" id="RCN24586.1"/>
    </source>
</evidence>
<proteinExistence type="predicted"/>
<sequence>LRREEEERLAKEAELAKQREVETRTVESRHLLAFVFARIQRKEDRRKEVQEARIRAEQRVVELEDIAPEEKEQFLRTMLLRQREMRMREELKEKMARALEEKSNRPSSSRKTSERDNSNGQTPALSIDMPSDSESSPEPSRVKKLSSSASEGRTSKVDKRSPHRSKKHRSRRSVSSDSDAAPTRKRRSEDGVSSDASD</sequence>
<evidence type="ECO:0000256" key="1">
    <source>
        <dbReference type="SAM" id="MobiDB-lite"/>
    </source>
</evidence>
<name>A0A368EXW0_ANCCA</name>
<dbReference type="EMBL" id="JOJR01018566">
    <property type="protein sequence ID" value="RCN24586.1"/>
    <property type="molecule type" value="Genomic_DNA"/>
</dbReference>
<feature type="region of interest" description="Disordered" evidence="1">
    <location>
        <begin position="91"/>
        <end position="198"/>
    </location>
</feature>
<comment type="caution">
    <text evidence="2">The sequence shown here is derived from an EMBL/GenBank/DDBJ whole genome shotgun (WGS) entry which is preliminary data.</text>
</comment>
<reference evidence="2 3" key="1">
    <citation type="submission" date="2014-10" db="EMBL/GenBank/DDBJ databases">
        <title>Draft genome of the hookworm Ancylostoma caninum.</title>
        <authorList>
            <person name="Mitreva M."/>
        </authorList>
    </citation>
    <scope>NUCLEOTIDE SEQUENCE [LARGE SCALE GENOMIC DNA]</scope>
    <source>
        <strain evidence="2 3">Baltimore</strain>
    </source>
</reference>
<gene>
    <name evidence="2" type="ORF">ANCCAN_29716</name>
</gene>
<dbReference type="STRING" id="29170.A0A368EXW0"/>
<accession>A0A368EXW0</accession>
<organism evidence="2 3">
    <name type="scientific">Ancylostoma caninum</name>
    <name type="common">Dog hookworm</name>
    <dbReference type="NCBI Taxonomy" id="29170"/>
    <lineage>
        <taxon>Eukaryota</taxon>
        <taxon>Metazoa</taxon>
        <taxon>Ecdysozoa</taxon>
        <taxon>Nematoda</taxon>
        <taxon>Chromadorea</taxon>
        <taxon>Rhabditida</taxon>
        <taxon>Rhabditina</taxon>
        <taxon>Rhabditomorpha</taxon>
        <taxon>Strongyloidea</taxon>
        <taxon>Ancylostomatidae</taxon>
        <taxon>Ancylostomatinae</taxon>
        <taxon>Ancylostoma</taxon>
    </lineage>
</organism>
<feature type="compositionally biased region" description="Low complexity" evidence="1">
    <location>
        <begin position="130"/>
        <end position="139"/>
    </location>
</feature>
<feature type="compositionally biased region" description="Basic and acidic residues" evidence="1">
    <location>
        <begin position="91"/>
        <end position="104"/>
    </location>
</feature>